<dbReference type="GO" id="GO:0005524">
    <property type="term" value="F:ATP binding"/>
    <property type="evidence" value="ECO:0007669"/>
    <property type="project" value="UniProtKB-KW"/>
</dbReference>
<dbReference type="PROSITE" id="PS00211">
    <property type="entry name" value="ABC_TRANSPORTER_1"/>
    <property type="match status" value="1"/>
</dbReference>
<evidence type="ECO:0000259" key="5">
    <source>
        <dbReference type="PROSITE" id="PS50893"/>
    </source>
</evidence>
<sequence length="317" mass="35011">MGNETVVSVSHLTKQYRKGVRAVDDISFSLREGEIFGLLGPNGSGKTTTILMLLGLLESTQGSVSILGNDPFRTPLAVKQQVGYMPDTIGFYEYMTAYENLDYTARFLGLDAKQRKQRITASLTKMRLSSRMNDKVRTFSHGMKRRLGLAELLVKQPKIAILDEPTQGLDPQSIVEFLSLIASLRESEGMTFLLSSHQLDEIQSVCDRVGLFSRGKLISFGTVAELGKLHFGSDVLINLQAEGPTDLLPLLKTQQGVLSVEREGEHTYLIKAEKDIRPSLAQAVIGSGCNLSSLELKQHSLNDIYQLAFKEASNEQT</sequence>
<dbReference type="Gene3D" id="3.40.50.300">
    <property type="entry name" value="P-loop containing nucleotide triphosphate hydrolases"/>
    <property type="match status" value="1"/>
</dbReference>
<keyword evidence="3" id="KW-0547">Nucleotide-binding</keyword>
<evidence type="ECO:0000256" key="3">
    <source>
        <dbReference type="ARBA" id="ARBA00022741"/>
    </source>
</evidence>
<dbReference type="InterPro" id="IPR027417">
    <property type="entry name" value="P-loop_NTPase"/>
</dbReference>
<dbReference type="PROSITE" id="PS50893">
    <property type="entry name" value="ABC_TRANSPORTER_2"/>
    <property type="match status" value="1"/>
</dbReference>
<comment type="similarity">
    <text evidence="1">Belongs to the ABC transporter superfamily.</text>
</comment>
<dbReference type="InterPro" id="IPR003593">
    <property type="entry name" value="AAA+_ATPase"/>
</dbReference>
<dbReference type="InterPro" id="IPR003439">
    <property type="entry name" value="ABC_transporter-like_ATP-bd"/>
</dbReference>
<dbReference type="SUPFAM" id="SSF52540">
    <property type="entry name" value="P-loop containing nucleoside triphosphate hydrolases"/>
    <property type="match status" value="1"/>
</dbReference>
<evidence type="ECO:0000313" key="6">
    <source>
        <dbReference type="EMBL" id="MPM19715.1"/>
    </source>
</evidence>
<evidence type="ECO:0000256" key="1">
    <source>
        <dbReference type="ARBA" id="ARBA00005417"/>
    </source>
</evidence>
<feature type="domain" description="ABC transporter" evidence="5">
    <location>
        <begin position="7"/>
        <end position="239"/>
    </location>
</feature>
<dbReference type="PANTHER" id="PTHR43335">
    <property type="entry name" value="ABC TRANSPORTER, ATP-BINDING PROTEIN"/>
    <property type="match status" value="1"/>
</dbReference>
<dbReference type="EMBL" id="VSSQ01003230">
    <property type="protein sequence ID" value="MPM19715.1"/>
    <property type="molecule type" value="Genomic_DNA"/>
</dbReference>
<organism evidence="6">
    <name type="scientific">bioreactor metagenome</name>
    <dbReference type="NCBI Taxonomy" id="1076179"/>
    <lineage>
        <taxon>unclassified sequences</taxon>
        <taxon>metagenomes</taxon>
        <taxon>ecological metagenomes</taxon>
    </lineage>
</organism>
<comment type="caution">
    <text evidence="6">The sequence shown here is derived from an EMBL/GenBank/DDBJ whole genome shotgun (WGS) entry which is preliminary data.</text>
</comment>
<dbReference type="AlphaFoldDB" id="A0A644XU90"/>
<dbReference type="SMART" id="SM00382">
    <property type="entry name" value="AAA"/>
    <property type="match status" value="1"/>
</dbReference>
<dbReference type="InterPro" id="IPR017871">
    <property type="entry name" value="ABC_transporter-like_CS"/>
</dbReference>
<proteinExistence type="inferred from homology"/>
<reference evidence="6" key="1">
    <citation type="submission" date="2019-08" db="EMBL/GenBank/DDBJ databases">
        <authorList>
            <person name="Kucharzyk K."/>
            <person name="Murdoch R.W."/>
            <person name="Higgins S."/>
            <person name="Loffler F."/>
        </authorList>
    </citation>
    <scope>NUCLEOTIDE SEQUENCE</scope>
</reference>
<dbReference type="Pfam" id="PF00005">
    <property type="entry name" value="ABC_tran"/>
    <property type="match status" value="1"/>
</dbReference>
<keyword evidence="2" id="KW-0813">Transport</keyword>
<protein>
    <submittedName>
        <fullName evidence="6">Vitamin B12 import ATP-binding protein BtuD</fullName>
    </submittedName>
</protein>
<accession>A0A644XU90</accession>
<dbReference type="PANTHER" id="PTHR43335:SF11">
    <property type="entry name" value="ABC TRANSPORTER RELATED"/>
    <property type="match status" value="1"/>
</dbReference>
<evidence type="ECO:0000256" key="2">
    <source>
        <dbReference type="ARBA" id="ARBA00022448"/>
    </source>
</evidence>
<name>A0A644XU90_9ZZZZ</name>
<dbReference type="GO" id="GO:0016887">
    <property type="term" value="F:ATP hydrolysis activity"/>
    <property type="evidence" value="ECO:0007669"/>
    <property type="project" value="InterPro"/>
</dbReference>
<evidence type="ECO:0000256" key="4">
    <source>
        <dbReference type="ARBA" id="ARBA00022840"/>
    </source>
</evidence>
<dbReference type="CDD" id="cd03230">
    <property type="entry name" value="ABC_DR_subfamily_A"/>
    <property type="match status" value="1"/>
</dbReference>
<gene>
    <name evidence="6" type="primary">btuD_150</name>
    <name evidence="6" type="ORF">SDC9_66141</name>
</gene>
<keyword evidence="4 6" id="KW-0067">ATP-binding</keyword>